<comment type="subcellular location">
    <subcellularLocation>
        <location evidence="1">Virion</location>
    </subcellularLocation>
</comment>
<protein>
    <submittedName>
        <fullName evidence="3">Head protein</fullName>
    </submittedName>
    <submittedName>
        <fullName evidence="4">Phage major capsid protein</fullName>
    </submittedName>
</protein>
<dbReference type="SUPFAM" id="SSF56563">
    <property type="entry name" value="Major capsid protein gp5"/>
    <property type="match status" value="1"/>
</dbReference>
<dbReference type="Gene3D" id="3.30.2320.10">
    <property type="entry name" value="hypothetical protein PF0899 domain"/>
    <property type="match status" value="1"/>
</dbReference>
<evidence type="ECO:0000259" key="2">
    <source>
        <dbReference type="Pfam" id="PF05065"/>
    </source>
</evidence>
<dbReference type="EMBL" id="JARRTL010000058">
    <property type="protein sequence ID" value="MEC0487983.1"/>
    <property type="molecule type" value="Genomic_DNA"/>
</dbReference>
<dbReference type="Proteomes" id="UP000036168">
    <property type="component" value="Unassembled WGS sequence"/>
</dbReference>
<gene>
    <name evidence="3" type="ORF">AB447_222470</name>
    <name evidence="4" type="ORF">P8828_24870</name>
</gene>
<reference evidence="4 6" key="3">
    <citation type="submission" date="2023-03" db="EMBL/GenBank/DDBJ databases">
        <title>Agriculturally important microbes genome sequencing.</title>
        <authorList>
            <person name="Dunlap C."/>
        </authorList>
    </citation>
    <scope>NUCLEOTIDE SEQUENCE [LARGE SCALE GENOMIC DNA]</scope>
    <source>
        <strain evidence="4 6">CBP-3203</strain>
    </source>
</reference>
<dbReference type="Proteomes" id="UP001341297">
    <property type="component" value="Unassembled WGS sequence"/>
</dbReference>
<evidence type="ECO:0000256" key="1">
    <source>
        <dbReference type="ARBA" id="ARBA00004328"/>
    </source>
</evidence>
<proteinExistence type="predicted"/>
<accession>A0A0T6BLZ8</accession>
<dbReference type="AlphaFoldDB" id="A0A0T6BLZ8"/>
<keyword evidence="6" id="KW-1185">Reference proteome</keyword>
<evidence type="ECO:0000313" key="6">
    <source>
        <dbReference type="Proteomes" id="UP001341297"/>
    </source>
</evidence>
<reference evidence="3" key="2">
    <citation type="submission" date="2015-10" db="EMBL/GenBank/DDBJ databases">
        <authorList>
            <person name="Gilbert D.G."/>
        </authorList>
    </citation>
    <scope>NUCLEOTIDE SEQUENCE</scope>
    <source>
        <strain evidence="3">GO-13</strain>
    </source>
</reference>
<evidence type="ECO:0000313" key="4">
    <source>
        <dbReference type="EMBL" id="MEC0487983.1"/>
    </source>
</evidence>
<reference evidence="3 5" key="1">
    <citation type="journal article" date="2015" name="Int. J. Syst. Evol. Microbiol.">
        <title>Bacillus glycinifermentans sp. nov., isolated from fermented soybean paste.</title>
        <authorList>
            <person name="Kim S.J."/>
            <person name="Dunlap C.A."/>
            <person name="Kwon S.W."/>
            <person name="Rooney A.P."/>
        </authorList>
    </citation>
    <scope>NUCLEOTIDE SEQUENCE [LARGE SCALE GENOMIC DNA]</scope>
    <source>
        <strain evidence="3 5">GO-13</strain>
    </source>
</reference>
<dbReference type="NCBIfam" id="TIGR01554">
    <property type="entry name" value="major_cap_HK97"/>
    <property type="match status" value="1"/>
</dbReference>
<sequence length="438" mass="49903">MPMQMSKKEIELRQQFTEKKNAADQKLQEGNTEEARTLLDEAKTLRNQIELMAEGRSLAVPDLQSNKKVTLDLDDEESRSFNTNSKLEERDILTATKEYREAWFKVLTGRSHDLGEEERSMMQRVLKENRALSSGSDKDGGYTVPDDISTEILKSIQELNSVRNLVRVVPKTAPSGSYTVRKGVAGKLYNTAEKEQIQELKNMEFDQIWYNVKKFAGFMPAPNELLNDSFVNFVKEIVDWLSESAVVTENEEIFYGKGGETNVEGIITSGKYKTLKAPSVITIKFLRKVKNQIKRGYRKNAKWVMNTEAFETLANIEDKNGRGILAQDPRDEDNFLLFGRPVEVYDEIITDDKTQKTHILFGDFKRGYFMFDRQKFEIKSTDVGGDAFLTDQTYFRGIERFDGKVVDPEAAVIVTDLVVGENAQVETPTEEKSVDVGK</sequence>
<comment type="caution">
    <text evidence="3">The sequence shown here is derived from an EMBL/GenBank/DDBJ whole genome shotgun (WGS) entry which is preliminary data.</text>
</comment>
<dbReference type="EMBL" id="LECW02000031">
    <property type="protein sequence ID" value="KRT92687.1"/>
    <property type="molecule type" value="Genomic_DNA"/>
</dbReference>
<evidence type="ECO:0000313" key="3">
    <source>
        <dbReference type="EMBL" id="KRT92687.1"/>
    </source>
</evidence>
<dbReference type="InterPro" id="IPR024455">
    <property type="entry name" value="Phage_capsid"/>
</dbReference>
<name>A0A0T6BLZ8_9BACI</name>
<dbReference type="Pfam" id="PF05065">
    <property type="entry name" value="Phage_capsid"/>
    <property type="match status" value="1"/>
</dbReference>
<dbReference type="OrthoDB" id="85826at2"/>
<organism evidence="3 5">
    <name type="scientific">Bacillus glycinifermentans</name>
    <dbReference type="NCBI Taxonomy" id="1664069"/>
    <lineage>
        <taxon>Bacteria</taxon>
        <taxon>Bacillati</taxon>
        <taxon>Bacillota</taxon>
        <taxon>Bacilli</taxon>
        <taxon>Bacillales</taxon>
        <taxon>Bacillaceae</taxon>
        <taxon>Bacillus</taxon>
    </lineage>
</organism>
<dbReference type="RefSeq" id="WP_048355560.1">
    <property type="nucleotide sequence ID" value="NZ_CP023481.1"/>
</dbReference>
<dbReference type="Gene3D" id="3.30.2400.10">
    <property type="entry name" value="Major capsid protein gp5"/>
    <property type="match status" value="1"/>
</dbReference>
<dbReference type="InterPro" id="IPR054612">
    <property type="entry name" value="Phage_capsid-like_C"/>
</dbReference>
<feature type="domain" description="Phage capsid-like C-terminal" evidence="2">
    <location>
        <begin position="140"/>
        <end position="415"/>
    </location>
</feature>
<evidence type="ECO:0000313" key="5">
    <source>
        <dbReference type="Proteomes" id="UP000036168"/>
    </source>
</evidence>